<keyword evidence="4" id="KW-1003">Cell membrane</keyword>
<keyword evidence="9 13" id="KW-1133">Transmembrane helix</keyword>
<proteinExistence type="inferred from homology"/>
<dbReference type="InterPro" id="IPR007372">
    <property type="entry name" value="Lipid/polyisoprenoid-bd_YceI"/>
</dbReference>
<keyword evidence="5" id="KW-0349">Heme</keyword>
<keyword evidence="7" id="KW-0479">Metal-binding</keyword>
<evidence type="ECO:0000256" key="13">
    <source>
        <dbReference type="SAM" id="Phobius"/>
    </source>
</evidence>
<evidence type="ECO:0000256" key="3">
    <source>
        <dbReference type="ARBA" id="ARBA00022448"/>
    </source>
</evidence>
<evidence type="ECO:0000256" key="7">
    <source>
        <dbReference type="ARBA" id="ARBA00022723"/>
    </source>
</evidence>
<dbReference type="PANTHER" id="PTHR30529:SF1">
    <property type="entry name" value="CYTOCHROME B561 HOMOLOG 2"/>
    <property type="match status" value="1"/>
</dbReference>
<dbReference type="SUPFAM" id="SSF101874">
    <property type="entry name" value="YceI-like"/>
    <property type="match status" value="1"/>
</dbReference>
<dbReference type="KEGG" id="tom:BWR18_05150"/>
<keyword evidence="10" id="KW-0408">Iron</keyword>
<evidence type="ECO:0000256" key="4">
    <source>
        <dbReference type="ARBA" id="ARBA00022475"/>
    </source>
</evidence>
<keyword evidence="3" id="KW-0813">Transport</keyword>
<sequence>MSLSNTTDRYGDLAKTFHWLTALLIITLIPLGIIANNMAYEIKASSAPADALIARTAWLFSLHKTLGVAVFFVALARIAWALSQPKPGLLHPDRKVESLAAETVHWLLYGSLVVVPLSGWIHHAAASGFAPIWWPFSQNLPLVPKSEALAGAMAGAHWVLTKVLAAALVLHIAGALKHHIIDKDATLKRMWFGRADVPVTGHAHRHALPVTAALALWALALSGGAALGVYAPHSAVVDAAELEEVQSDWQVQEGTLGITVTQLGSDVVGQFNDWTAAISFDETVENGVAGSVEVTISIGSLTLGSVTDQAMGPDFFHATDFPTATYVADIIPVVDGYEAQGTLTIKGQSVPVTLPFGLSVDGDTASMAGGLTLDRRDFNIGETMADESSLMFAVAVDVSLTATRAATE</sequence>
<gene>
    <name evidence="15" type="ORF">BWR18_05150</name>
</gene>
<keyword evidence="6 13" id="KW-0812">Transmembrane</keyword>
<dbReference type="RefSeq" id="WP_076627009.1">
    <property type="nucleotide sequence ID" value="NZ_CP019312.1"/>
</dbReference>
<comment type="cofactor">
    <cofactor evidence="1">
        <name>heme b</name>
        <dbReference type="ChEBI" id="CHEBI:60344"/>
    </cofactor>
</comment>
<evidence type="ECO:0000256" key="1">
    <source>
        <dbReference type="ARBA" id="ARBA00001970"/>
    </source>
</evidence>
<dbReference type="InterPro" id="IPR011577">
    <property type="entry name" value="Cyt_b561_bac/Ni-Hgenase"/>
</dbReference>
<keyword evidence="11 13" id="KW-0472">Membrane</keyword>
<feature type="transmembrane region" description="Helical" evidence="13">
    <location>
        <begin position="16"/>
        <end position="36"/>
    </location>
</feature>
<evidence type="ECO:0000256" key="8">
    <source>
        <dbReference type="ARBA" id="ARBA00022982"/>
    </source>
</evidence>
<comment type="subcellular location">
    <subcellularLocation>
        <location evidence="2">Cell membrane</location>
        <topology evidence="2">Multi-pass membrane protein</topology>
    </subcellularLocation>
</comment>
<dbReference type="GO" id="GO:0022904">
    <property type="term" value="P:respiratory electron transport chain"/>
    <property type="evidence" value="ECO:0007669"/>
    <property type="project" value="InterPro"/>
</dbReference>
<dbReference type="SUPFAM" id="SSF81342">
    <property type="entry name" value="Transmembrane di-heme cytochromes"/>
    <property type="match status" value="1"/>
</dbReference>
<evidence type="ECO:0000256" key="2">
    <source>
        <dbReference type="ARBA" id="ARBA00004651"/>
    </source>
</evidence>
<reference evidence="15 16" key="1">
    <citation type="submission" date="2017-01" db="EMBL/GenBank/DDBJ databases">
        <title>Complete genome of Tateyamaria omphalii DOK1-4 isolated from seawater in Dokdo.</title>
        <authorList>
            <person name="Kim J.H."/>
            <person name="Chi W.-J."/>
        </authorList>
    </citation>
    <scope>NUCLEOTIDE SEQUENCE [LARGE SCALE GENOMIC DNA]</scope>
    <source>
        <strain evidence="15 16">DOK1-4</strain>
    </source>
</reference>
<keyword evidence="16" id="KW-1185">Reference proteome</keyword>
<evidence type="ECO:0000256" key="6">
    <source>
        <dbReference type="ARBA" id="ARBA00022692"/>
    </source>
</evidence>
<evidence type="ECO:0000256" key="5">
    <source>
        <dbReference type="ARBA" id="ARBA00022617"/>
    </source>
</evidence>
<dbReference type="STRING" id="299262.BWR18_05150"/>
<dbReference type="SMART" id="SM00867">
    <property type="entry name" value="YceI"/>
    <property type="match status" value="1"/>
</dbReference>
<evidence type="ECO:0000256" key="11">
    <source>
        <dbReference type="ARBA" id="ARBA00023136"/>
    </source>
</evidence>
<dbReference type="EMBL" id="CP019312">
    <property type="protein sequence ID" value="APX11145.1"/>
    <property type="molecule type" value="Genomic_DNA"/>
</dbReference>
<organism evidence="15 16">
    <name type="scientific">Tateyamaria omphalii</name>
    <dbReference type="NCBI Taxonomy" id="299262"/>
    <lineage>
        <taxon>Bacteria</taxon>
        <taxon>Pseudomonadati</taxon>
        <taxon>Pseudomonadota</taxon>
        <taxon>Alphaproteobacteria</taxon>
        <taxon>Rhodobacterales</taxon>
        <taxon>Roseobacteraceae</taxon>
        <taxon>Tateyamaria</taxon>
    </lineage>
</organism>
<dbReference type="GO" id="GO:0046872">
    <property type="term" value="F:metal ion binding"/>
    <property type="evidence" value="ECO:0007669"/>
    <property type="project" value="UniProtKB-KW"/>
</dbReference>
<dbReference type="Proteomes" id="UP000186336">
    <property type="component" value="Chromosome"/>
</dbReference>
<comment type="similarity">
    <text evidence="12">Belongs to the cytochrome b561 family.</text>
</comment>
<protein>
    <submittedName>
        <fullName evidence="15">Cytochrome</fullName>
    </submittedName>
</protein>
<evidence type="ECO:0000313" key="15">
    <source>
        <dbReference type="EMBL" id="APX11145.1"/>
    </source>
</evidence>
<dbReference type="PANTHER" id="PTHR30529">
    <property type="entry name" value="CYTOCHROME B561"/>
    <property type="match status" value="1"/>
</dbReference>
<dbReference type="GO" id="GO:0009055">
    <property type="term" value="F:electron transfer activity"/>
    <property type="evidence" value="ECO:0007669"/>
    <property type="project" value="InterPro"/>
</dbReference>
<evidence type="ECO:0000313" key="16">
    <source>
        <dbReference type="Proteomes" id="UP000186336"/>
    </source>
</evidence>
<dbReference type="GO" id="GO:0020037">
    <property type="term" value="F:heme binding"/>
    <property type="evidence" value="ECO:0007669"/>
    <property type="project" value="TreeGrafter"/>
</dbReference>
<dbReference type="Pfam" id="PF01292">
    <property type="entry name" value="Ni_hydr_CYTB"/>
    <property type="match status" value="1"/>
</dbReference>
<dbReference type="InterPro" id="IPR052168">
    <property type="entry name" value="Cytochrome_b561_oxidase"/>
</dbReference>
<evidence type="ECO:0000256" key="12">
    <source>
        <dbReference type="ARBA" id="ARBA00037975"/>
    </source>
</evidence>
<dbReference type="InterPro" id="IPR016174">
    <property type="entry name" value="Di-haem_cyt_TM"/>
</dbReference>
<dbReference type="GO" id="GO:0005886">
    <property type="term" value="C:plasma membrane"/>
    <property type="evidence" value="ECO:0007669"/>
    <property type="project" value="UniProtKB-SubCell"/>
</dbReference>
<dbReference type="Gene3D" id="1.20.950.20">
    <property type="entry name" value="Transmembrane di-heme cytochromes, Chain C"/>
    <property type="match status" value="1"/>
</dbReference>
<feature type="domain" description="Lipid/polyisoprenoid-binding YceI-like" evidence="14">
    <location>
        <begin position="248"/>
        <end position="403"/>
    </location>
</feature>
<evidence type="ECO:0000256" key="9">
    <source>
        <dbReference type="ARBA" id="ARBA00022989"/>
    </source>
</evidence>
<keyword evidence="8" id="KW-0249">Electron transport</keyword>
<dbReference type="AlphaFoldDB" id="A0A1P8MSX1"/>
<dbReference type="Gene3D" id="2.40.128.110">
    <property type="entry name" value="Lipid/polyisoprenoid-binding, YceI-like"/>
    <property type="match status" value="1"/>
</dbReference>
<evidence type="ECO:0000256" key="10">
    <source>
        <dbReference type="ARBA" id="ARBA00023004"/>
    </source>
</evidence>
<name>A0A1P8MSX1_9RHOB</name>
<dbReference type="Pfam" id="PF04264">
    <property type="entry name" value="YceI"/>
    <property type="match status" value="1"/>
</dbReference>
<evidence type="ECO:0000259" key="14">
    <source>
        <dbReference type="SMART" id="SM00867"/>
    </source>
</evidence>
<accession>A0A1P8MSX1</accession>
<dbReference type="OrthoDB" id="1247465at2"/>
<feature type="transmembrane region" description="Helical" evidence="13">
    <location>
        <begin position="57"/>
        <end position="80"/>
    </location>
</feature>
<dbReference type="InterPro" id="IPR036761">
    <property type="entry name" value="TTHA0802/YceI-like_sf"/>
</dbReference>